<name>A0A8J3NN15_9ACTN</name>
<evidence type="ECO:0000313" key="5">
    <source>
        <dbReference type="Proteomes" id="UP000601223"/>
    </source>
</evidence>
<dbReference type="PANTHER" id="PTHR43861">
    <property type="entry name" value="TRANS-ACONITATE 2-METHYLTRANSFERASE-RELATED"/>
    <property type="match status" value="1"/>
</dbReference>
<evidence type="ECO:0000256" key="1">
    <source>
        <dbReference type="ARBA" id="ARBA00022603"/>
    </source>
</evidence>
<keyword evidence="2" id="KW-0808">Transferase</keyword>
<dbReference type="GO" id="GO:0032259">
    <property type="term" value="P:methylation"/>
    <property type="evidence" value="ECO:0007669"/>
    <property type="project" value="UniProtKB-KW"/>
</dbReference>
<sequence length="231" mass="24644">MHSCEQASGDPAGGLACATMITDSWLADTRTSYDTVAASYTELLRDGLAAQPYLRAALALFAEQVRTAGGGPVADIGCGPGHVTAHLQGLGADAFGVDLSPAMIEAARRAHPALRFEVGSMTDLDLPDASVAGLLAFWSLIHIPDEVVPTVFAHFRRVMRPGAPLLIGFHLGDGTRLKTEGYGGHPMRVHVHHRRPDRVSGWLREAEFTIEAEMSINLDRTLPGAVVFGRA</sequence>
<feature type="domain" description="Methyltransferase" evidence="3">
    <location>
        <begin position="73"/>
        <end position="162"/>
    </location>
</feature>
<dbReference type="AlphaFoldDB" id="A0A8J3NN15"/>
<organism evidence="4 5">
    <name type="scientific">Catellatospora bangladeshensis</name>
    <dbReference type="NCBI Taxonomy" id="310355"/>
    <lineage>
        <taxon>Bacteria</taxon>
        <taxon>Bacillati</taxon>
        <taxon>Actinomycetota</taxon>
        <taxon>Actinomycetes</taxon>
        <taxon>Micromonosporales</taxon>
        <taxon>Micromonosporaceae</taxon>
        <taxon>Catellatospora</taxon>
    </lineage>
</organism>
<dbReference type="Gene3D" id="3.40.50.150">
    <property type="entry name" value="Vaccinia Virus protein VP39"/>
    <property type="match status" value="1"/>
</dbReference>
<dbReference type="InterPro" id="IPR041698">
    <property type="entry name" value="Methyltransf_25"/>
</dbReference>
<keyword evidence="5" id="KW-1185">Reference proteome</keyword>
<reference evidence="4 5" key="1">
    <citation type="submission" date="2021-01" db="EMBL/GenBank/DDBJ databases">
        <title>Whole genome shotgun sequence of Catellatospora bangladeshensis NBRC 107357.</title>
        <authorList>
            <person name="Komaki H."/>
            <person name="Tamura T."/>
        </authorList>
    </citation>
    <scope>NUCLEOTIDE SEQUENCE [LARGE SCALE GENOMIC DNA]</scope>
    <source>
        <strain evidence="4 5">NBRC 107357</strain>
    </source>
</reference>
<dbReference type="InterPro" id="IPR029063">
    <property type="entry name" value="SAM-dependent_MTases_sf"/>
</dbReference>
<dbReference type="GO" id="GO:0008168">
    <property type="term" value="F:methyltransferase activity"/>
    <property type="evidence" value="ECO:0007669"/>
    <property type="project" value="UniProtKB-KW"/>
</dbReference>
<gene>
    <name evidence="4" type="ORF">Cba03nite_57440</name>
</gene>
<dbReference type="Proteomes" id="UP000601223">
    <property type="component" value="Unassembled WGS sequence"/>
</dbReference>
<dbReference type="SUPFAM" id="SSF53335">
    <property type="entry name" value="S-adenosyl-L-methionine-dependent methyltransferases"/>
    <property type="match status" value="1"/>
</dbReference>
<accession>A0A8J3NN15</accession>
<keyword evidence="1 4" id="KW-0489">Methyltransferase</keyword>
<dbReference type="EMBL" id="BONF01000037">
    <property type="protein sequence ID" value="GIF84395.1"/>
    <property type="molecule type" value="Genomic_DNA"/>
</dbReference>
<dbReference type="Pfam" id="PF13649">
    <property type="entry name" value="Methyltransf_25"/>
    <property type="match status" value="1"/>
</dbReference>
<protein>
    <submittedName>
        <fullName evidence="4">Methyltransferase</fullName>
    </submittedName>
</protein>
<dbReference type="PANTHER" id="PTHR43861:SF1">
    <property type="entry name" value="TRANS-ACONITATE 2-METHYLTRANSFERASE"/>
    <property type="match status" value="1"/>
</dbReference>
<evidence type="ECO:0000259" key="3">
    <source>
        <dbReference type="Pfam" id="PF13649"/>
    </source>
</evidence>
<comment type="caution">
    <text evidence="4">The sequence shown here is derived from an EMBL/GenBank/DDBJ whole genome shotgun (WGS) entry which is preliminary data.</text>
</comment>
<evidence type="ECO:0000256" key="2">
    <source>
        <dbReference type="ARBA" id="ARBA00022679"/>
    </source>
</evidence>
<proteinExistence type="predicted"/>
<dbReference type="CDD" id="cd02440">
    <property type="entry name" value="AdoMet_MTases"/>
    <property type="match status" value="1"/>
</dbReference>
<evidence type="ECO:0000313" key="4">
    <source>
        <dbReference type="EMBL" id="GIF84395.1"/>
    </source>
</evidence>